<sequence length="165" mass="16850">MPIKQLVRPVPNERPGAQQRVCGEPRAVHHSGKAGVCCPLPLPRGRAGDPQTPGSPEDPGDPRAASLLGSGPPPACCPPTAVWACPKRAASPHGDQGKVCQITGCLAGAQWLVLCCLGGNRALPKSSFLSGTSVNARLHGDESFQVRISGPAMSTGPSPSLPGSQ</sequence>
<evidence type="ECO:0000313" key="2">
    <source>
        <dbReference type="EMBL" id="EOA98582.1"/>
    </source>
</evidence>
<reference evidence="3" key="1">
    <citation type="journal article" date="2013" name="Nat. Genet.">
        <title>The duck genome and transcriptome provide insight into an avian influenza virus reservoir species.</title>
        <authorList>
            <person name="Huang Y."/>
            <person name="Li Y."/>
            <person name="Burt D.W."/>
            <person name="Chen H."/>
            <person name="Zhang Y."/>
            <person name="Qian W."/>
            <person name="Kim H."/>
            <person name="Gan S."/>
            <person name="Zhao Y."/>
            <person name="Li J."/>
            <person name="Yi K."/>
            <person name="Feng H."/>
            <person name="Zhu P."/>
            <person name="Li B."/>
            <person name="Liu Q."/>
            <person name="Fairley S."/>
            <person name="Magor K.E."/>
            <person name="Du Z."/>
            <person name="Hu X."/>
            <person name="Goodman L."/>
            <person name="Tafer H."/>
            <person name="Vignal A."/>
            <person name="Lee T."/>
            <person name="Kim K.W."/>
            <person name="Sheng Z."/>
            <person name="An Y."/>
            <person name="Searle S."/>
            <person name="Herrero J."/>
            <person name="Groenen M.A."/>
            <person name="Crooijmans R.P."/>
            <person name="Faraut T."/>
            <person name="Cai Q."/>
            <person name="Webster R.G."/>
            <person name="Aldridge J.R."/>
            <person name="Warren W.C."/>
            <person name="Bartschat S."/>
            <person name="Kehr S."/>
            <person name="Marz M."/>
            <person name="Stadler P.F."/>
            <person name="Smith J."/>
            <person name="Kraus R.H."/>
            <person name="Zhao Y."/>
            <person name="Ren L."/>
            <person name="Fei J."/>
            <person name="Morisson M."/>
            <person name="Kaiser P."/>
            <person name="Griffin D.K."/>
            <person name="Rao M."/>
            <person name="Pitel F."/>
            <person name="Wang J."/>
            <person name="Li N."/>
        </authorList>
    </citation>
    <scope>NUCLEOTIDE SEQUENCE [LARGE SCALE GENOMIC DNA]</scope>
</reference>
<evidence type="ECO:0000256" key="1">
    <source>
        <dbReference type="SAM" id="MobiDB-lite"/>
    </source>
</evidence>
<name>R0LE78_ANAPL</name>
<dbReference type="AlphaFoldDB" id="R0LE78"/>
<protein>
    <submittedName>
        <fullName evidence="2">Uncharacterized protein</fullName>
    </submittedName>
</protein>
<gene>
    <name evidence="2" type="ORF">Anapl_14497</name>
</gene>
<dbReference type="EMBL" id="KB743459">
    <property type="protein sequence ID" value="EOA98582.1"/>
    <property type="molecule type" value="Genomic_DNA"/>
</dbReference>
<feature type="region of interest" description="Disordered" evidence="1">
    <location>
        <begin position="1"/>
        <end position="72"/>
    </location>
</feature>
<organism evidence="2 3">
    <name type="scientific">Anas platyrhynchos</name>
    <name type="common">Mallard</name>
    <name type="synonym">Anas boschas</name>
    <dbReference type="NCBI Taxonomy" id="8839"/>
    <lineage>
        <taxon>Eukaryota</taxon>
        <taxon>Metazoa</taxon>
        <taxon>Chordata</taxon>
        <taxon>Craniata</taxon>
        <taxon>Vertebrata</taxon>
        <taxon>Euteleostomi</taxon>
        <taxon>Archelosauria</taxon>
        <taxon>Archosauria</taxon>
        <taxon>Dinosauria</taxon>
        <taxon>Saurischia</taxon>
        <taxon>Theropoda</taxon>
        <taxon>Coelurosauria</taxon>
        <taxon>Aves</taxon>
        <taxon>Neognathae</taxon>
        <taxon>Galloanserae</taxon>
        <taxon>Anseriformes</taxon>
        <taxon>Anatidae</taxon>
        <taxon>Anatinae</taxon>
        <taxon>Anas</taxon>
    </lineage>
</organism>
<dbReference type="Proteomes" id="UP000296049">
    <property type="component" value="Unassembled WGS sequence"/>
</dbReference>
<accession>R0LE78</accession>
<keyword evidence="3" id="KW-1185">Reference proteome</keyword>
<evidence type="ECO:0000313" key="3">
    <source>
        <dbReference type="Proteomes" id="UP000296049"/>
    </source>
</evidence>
<proteinExistence type="predicted"/>